<dbReference type="RefSeq" id="XP_003683364.1">
    <property type="nucleotide sequence ID" value="XM_003683316.1"/>
</dbReference>
<dbReference type="AlphaFoldDB" id="G8ZZV9"/>
<keyword evidence="2" id="KW-0028">Amino-acid biosynthesis</keyword>
<dbReference type="GO" id="GO:0001080">
    <property type="term" value="P:nitrogen catabolite activation of transcription from RNA polymerase II promoter"/>
    <property type="evidence" value="ECO:0007669"/>
    <property type="project" value="TreeGrafter"/>
</dbReference>
<dbReference type="GO" id="GO:0001228">
    <property type="term" value="F:DNA-binding transcription activator activity, RNA polymerase II-specific"/>
    <property type="evidence" value="ECO:0007669"/>
    <property type="project" value="EnsemblFungi"/>
</dbReference>
<proteinExistence type="inferred from homology"/>
<sequence>MSVFMNQNITCTAETDTEPFFGSLDAFVKKEDDGQVPMDLLVHHDDHDGLTPMFDSDPALSAVSGEESKWGSLFDDEIPINPADVFNFTPQAEEEVEVVVPSPAKDRNVSFLPTPIFEEAPLTTPATKKRVGKVDHLGVVAYNRKNRSAPLSPVVVESDDPAALKRARNTEAARRSRARKMQRMTQLESKVEQLIARNSELEQEITRLNSLLSKT</sequence>
<comment type="similarity">
    <text evidence="8">Belongs to the bZIP family. GCN4 subfamily.</text>
</comment>
<dbReference type="GO" id="GO:1990139">
    <property type="term" value="P:protein localization to nuclear periphery"/>
    <property type="evidence" value="ECO:0007669"/>
    <property type="project" value="EnsemblFungi"/>
</dbReference>
<gene>
    <name evidence="11" type="primary">TDEL0H02940</name>
    <name evidence="11" type="ORF">TDEL_0H02940</name>
</gene>
<dbReference type="SMART" id="SM00338">
    <property type="entry name" value="BRLZ"/>
    <property type="match status" value="1"/>
</dbReference>
<evidence type="ECO:0000259" key="10">
    <source>
        <dbReference type="PROSITE" id="PS50217"/>
    </source>
</evidence>
<dbReference type="InParanoid" id="G8ZZV9"/>
<dbReference type="GeneID" id="11501396"/>
<dbReference type="GO" id="GO:0034198">
    <property type="term" value="P:cellular response to amino acid starvation"/>
    <property type="evidence" value="ECO:0007669"/>
    <property type="project" value="EnsemblFungi"/>
</dbReference>
<evidence type="ECO:0000256" key="6">
    <source>
        <dbReference type="ARBA" id="ARBA00023163"/>
    </source>
</evidence>
<dbReference type="Pfam" id="PF07716">
    <property type="entry name" value="bZIP_2"/>
    <property type="match status" value="1"/>
</dbReference>
<keyword evidence="4" id="KW-0238">DNA-binding</keyword>
<evidence type="ECO:0000256" key="8">
    <source>
        <dbReference type="ARBA" id="ARBA00061302"/>
    </source>
</evidence>
<dbReference type="PANTHER" id="PTHR11462:SF35">
    <property type="entry name" value="TRANSCRIPTION FACTOR JRA"/>
    <property type="match status" value="1"/>
</dbReference>
<keyword evidence="5" id="KW-0010">Activator</keyword>
<evidence type="ECO:0000256" key="5">
    <source>
        <dbReference type="ARBA" id="ARBA00023159"/>
    </source>
</evidence>
<dbReference type="PROSITE" id="PS50217">
    <property type="entry name" value="BZIP"/>
    <property type="match status" value="1"/>
</dbReference>
<dbReference type="STRING" id="1076872.G8ZZV9"/>
<dbReference type="CDD" id="cd12193">
    <property type="entry name" value="bZIP_GCN4"/>
    <property type="match status" value="1"/>
</dbReference>
<dbReference type="eggNOG" id="KOG0837">
    <property type="taxonomic scope" value="Eukaryota"/>
</dbReference>
<keyword evidence="7" id="KW-0539">Nucleus</keyword>
<evidence type="ECO:0000313" key="11">
    <source>
        <dbReference type="EMBL" id="CCE94153.1"/>
    </source>
</evidence>
<evidence type="ECO:0000256" key="9">
    <source>
        <dbReference type="SAM" id="Coils"/>
    </source>
</evidence>
<dbReference type="GO" id="GO:0045899">
    <property type="term" value="P:positive regulation of RNA polymerase II transcription preinitiation complex assembly"/>
    <property type="evidence" value="ECO:0007669"/>
    <property type="project" value="EnsemblFungi"/>
</dbReference>
<evidence type="ECO:0000256" key="7">
    <source>
        <dbReference type="ARBA" id="ARBA00023242"/>
    </source>
</evidence>
<keyword evidence="12" id="KW-1185">Reference proteome</keyword>
<comment type="subcellular location">
    <subcellularLocation>
        <location evidence="1">Nucleus</location>
    </subcellularLocation>
</comment>
<evidence type="ECO:0000313" key="12">
    <source>
        <dbReference type="Proteomes" id="UP000005627"/>
    </source>
</evidence>
<dbReference type="GO" id="GO:0000978">
    <property type="term" value="F:RNA polymerase II cis-regulatory region sequence-specific DNA binding"/>
    <property type="evidence" value="ECO:0007669"/>
    <property type="project" value="EnsemblFungi"/>
</dbReference>
<dbReference type="GO" id="GO:0008652">
    <property type="term" value="P:amino acid biosynthetic process"/>
    <property type="evidence" value="ECO:0007669"/>
    <property type="project" value="UniProtKB-KW"/>
</dbReference>
<dbReference type="Gene3D" id="3.30.160.60">
    <property type="entry name" value="Classic Zinc Finger"/>
    <property type="match status" value="1"/>
</dbReference>
<evidence type="ECO:0000256" key="3">
    <source>
        <dbReference type="ARBA" id="ARBA00023015"/>
    </source>
</evidence>
<dbReference type="PANTHER" id="PTHR11462">
    <property type="entry name" value="JUN TRANSCRIPTION FACTOR-RELATED"/>
    <property type="match status" value="1"/>
</dbReference>
<dbReference type="GO" id="GO:1903833">
    <property type="term" value="P:positive regulation of cellular response to amino acid starvation"/>
    <property type="evidence" value="ECO:0007669"/>
    <property type="project" value="EnsemblFungi"/>
</dbReference>
<dbReference type="InterPro" id="IPR046347">
    <property type="entry name" value="bZIP_sf"/>
</dbReference>
<dbReference type="PROSITE" id="PS00036">
    <property type="entry name" value="BZIP_BASIC"/>
    <property type="match status" value="1"/>
</dbReference>
<feature type="coiled-coil region" evidence="9">
    <location>
        <begin position="177"/>
        <end position="211"/>
    </location>
</feature>
<dbReference type="FunCoup" id="G8ZZV9">
    <property type="interactions" value="4360"/>
</dbReference>
<dbReference type="OrthoDB" id="5419235at2759"/>
<organism evidence="11 12">
    <name type="scientific">Torulaspora delbrueckii</name>
    <name type="common">Yeast</name>
    <name type="synonym">Candida colliculosa</name>
    <dbReference type="NCBI Taxonomy" id="4950"/>
    <lineage>
        <taxon>Eukaryota</taxon>
        <taxon>Fungi</taxon>
        <taxon>Dikarya</taxon>
        <taxon>Ascomycota</taxon>
        <taxon>Saccharomycotina</taxon>
        <taxon>Saccharomycetes</taxon>
        <taxon>Saccharomycetales</taxon>
        <taxon>Saccharomycetaceae</taxon>
        <taxon>Torulaspora</taxon>
    </lineage>
</organism>
<evidence type="ECO:0000256" key="2">
    <source>
        <dbReference type="ARBA" id="ARBA00022605"/>
    </source>
</evidence>
<keyword evidence="6" id="KW-0804">Transcription</keyword>
<dbReference type="KEGG" id="tdl:TDEL_0H02940"/>
<keyword evidence="3" id="KW-0805">Transcription regulation</keyword>
<dbReference type="FunFam" id="3.30.160.60:FF:001491">
    <property type="entry name" value="Cross-pathway control protein A"/>
    <property type="match status" value="1"/>
</dbReference>
<dbReference type="GO" id="GO:0061629">
    <property type="term" value="F:RNA polymerase II-specific DNA-binding transcription factor binding"/>
    <property type="evidence" value="ECO:0007669"/>
    <property type="project" value="EnsemblFungi"/>
</dbReference>
<accession>G8ZZV9</accession>
<dbReference type="InterPro" id="IPR004827">
    <property type="entry name" value="bZIP"/>
</dbReference>
<dbReference type="Proteomes" id="UP000005627">
    <property type="component" value="Chromosome 8"/>
</dbReference>
<dbReference type="GO" id="GO:0035556">
    <property type="term" value="P:intracellular signal transduction"/>
    <property type="evidence" value="ECO:0007669"/>
    <property type="project" value="EnsemblFungi"/>
</dbReference>
<dbReference type="GO" id="GO:0005634">
    <property type="term" value="C:nucleus"/>
    <property type="evidence" value="ECO:0007669"/>
    <property type="project" value="UniProtKB-SubCell"/>
</dbReference>
<feature type="domain" description="BZIP" evidence="10">
    <location>
        <begin position="159"/>
        <end position="215"/>
    </location>
</feature>
<keyword evidence="9" id="KW-0175">Coiled coil</keyword>
<dbReference type="GO" id="GO:0042802">
    <property type="term" value="F:identical protein binding"/>
    <property type="evidence" value="ECO:0007669"/>
    <property type="project" value="EnsemblFungi"/>
</dbReference>
<dbReference type="GO" id="GO:0003682">
    <property type="term" value="F:chromatin binding"/>
    <property type="evidence" value="ECO:0007669"/>
    <property type="project" value="EnsemblFungi"/>
</dbReference>
<dbReference type="GO" id="GO:0036033">
    <property type="term" value="F:mediator complex binding"/>
    <property type="evidence" value="ECO:0007669"/>
    <property type="project" value="EnsemblFungi"/>
</dbReference>
<dbReference type="GO" id="GO:0005667">
    <property type="term" value="C:transcription regulator complex"/>
    <property type="evidence" value="ECO:0007669"/>
    <property type="project" value="TreeGrafter"/>
</dbReference>
<name>G8ZZV9_TORDE</name>
<evidence type="ECO:0000256" key="1">
    <source>
        <dbReference type="ARBA" id="ARBA00004123"/>
    </source>
</evidence>
<reference evidence="11 12" key="1">
    <citation type="journal article" date="2011" name="Proc. Natl. Acad. Sci. U.S.A.">
        <title>Evolutionary erosion of yeast sex chromosomes by mating-type switching accidents.</title>
        <authorList>
            <person name="Gordon J.L."/>
            <person name="Armisen D."/>
            <person name="Proux-Wera E."/>
            <person name="Oheigeartaigh S.S."/>
            <person name="Byrne K.P."/>
            <person name="Wolfe K.H."/>
        </authorList>
    </citation>
    <scope>NUCLEOTIDE SEQUENCE [LARGE SCALE GENOMIC DNA]</scope>
    <source>
        <strain evidence="12">ATCC 10662 / CBS 1146 / NBRC 0425 / NCYC 2629 / NRRL Y-866</strain>
    </source>
</reference>
<protein>
    <recommendedName>
        <fullName evidence="10">BZIP domain-containing protein</fullName>
    </recommendedName>
</protein>
<dbReference type="EMBL" id="HE616749">
    <property type="protein sequence ID" value="CCE94153.1"/>
    <property type="molecule type" value="Genomic_DNA"/>
</dbReference>
<dbReference type="SUPFAM" id="SSF57959">
    <property type="entry name" value="Leucine zipper domain"/>
    <property type="match status" value="1"/>
</dbReference>
<dbReference type="CDD" id="cd12192">
    <property type="entry name" value="GCN4_cent"/>
    <property type="match status" value="1"/>
</dbReference>
<dbReference type="InterPro" id="IPR050946">
    <property type="entry name" value="AP-1_TF_bZIP"/>
</dbReference>
<evidence type="ECO:0000256" key="4">
    <source>
        <dbReference type="ARBA" id="ARBA00023125"/>
    </source>
</evidence>
<dbReference type="HOGENOM" id="CLU_068501_1_0_1"/>
<dbReference type="GO" id="GO:0010688">
    <property type="term" value="P:negative regulation of ribosomal protein gene transcription by RNA polymerase II"/>
    <property type="evidence" value="ECO:0007669"/>
    <property type="project" value="EnsemblFungi"/>
</dbReference>